<dbReference type="InterPro" id="IPR011051">
    <property type="entry name" value="RmlC_Cupin_sf"/>
</dbReference>
<dbReference type="PANTHER" id="PTHR43346">
    <property type="entry name" value="LIGAND BINDING DOMAIN PROTEIN, PUTATIVE (AFU_ORTHOLOGUE AFUA_6G14370)-RELATED"/>
    <property type="match status" value="1"/>
</dbReference>
<evidence type="ECO:0000313" key="2">
    <source>
        <dbReference type="EMBL" id="SFJ27187.1"/>
    </source>
</evidence>
<name>A0A1I3Q135_HALDA</name>
<dbReference type="GO" id="GO:0016853">
    <property type="term" value="F:isomerase activity"/>
    <property type="evidence" value="ECO:0007669"/>
    <property type="project" value="UniProtKB-KW"/>
</dbReference>
<dbReference type="PANTHER" id="PTHR43346:SF1">
    <property type="entry name" value="QUERCETIN 2,3-DIOXYGENASE-RELATED"/>
    <property type="match status" value="1"/>
</dbReference>
<accession>A0A1I3Q135</accession>
<keyword evidence="3" id="KW-1185">Reference proteome</keyword>
<evidence type="ECO:0000313" key="3">
    <source>
        <dbReference type="Proteomes" id="UP000183557"/>
    </source>
</evidence>
<sequence>MYQVPQGYPYMQTIDRESNESFNEAILEGIKKKEEAVDLFRRLADLSPDEAHQQEILHVLDNEQRHLDHFTNLYNTFTGEKPEYEVQQASFDTFEEGLRKGYDAGVGEFQNYQDMYMQARQHVLGNVFYRACHDKMVTTNRLVAISRGEGRVVLKDYGNNPFVVDIEEVTKQNRTFRTALWTGEHLQVTLMSIAVGEDIGLEVHPDVDQFLRVEQGQGLVQMGDRRDQLDFQQRVADDYAIMVPAGKWHNLTNTGQRPLKIYSIYAPPEHPFGTVHKTKAEAMATENGES</sequence>
<dbReference type="InterPro" id="IPR014710">
    <property type="entry name" value="RmlC-like_jellyroll"/>
</dbReference>
<dbReference type="Gene3D" id="2.60.120.10">
    <property type="entry name" value="Jelly Rolls"/>
    <property type="match status" value="1"/>
</dbReference>
<evidence type="ECO:0000259" key="1">
    <source>
        <dbReference type="Pfam" id="PF07883"/>
    </source>
</evidence>
<dbReference type="SUPFAM" id="SSF51182">
    <property type="entry name" value="RmlC-like cupins"/>
    <property type="match status" value="1"/>
</dbReference>
<dbReference type="OrthoDB" id="3231985at2"/>
<dbReference type="SUPFAM" id="SSF47240">
    <property type="entry name" value="Ferritin-like"/>
    <property type="match status" value="1"/>
</dbReference>
<dbReference type="InterPro" id="IPR052538">
    <property type="entry name" value="Flavonoid_dioxygenase-like"/>
</dbReference>
<dbReference type="Proteomes" id="UP000183557">
    <property type="component" value="Unassembled WGS sequence"/>
</dbReference>
<dbReference type="RefSeq" id="WP_083412477.1">
    <property type="nucleotide sequence ID" value="NZ_FOSB01000001.1"/>
</dbReference>
<dbReference type="Pfam" id="PF07883">
    <property type="entry name" value="Cupin_2"/>
    <property type="match status" value="1"/>
</dbReference>
<feature type="domain" description="Cupin type-2" evidence="1">
    <location>
        <begin position="190"/>
        <end position="265"/>
    </location>
</feature>
<protein>
    <submittedName>
        <fullName evidence="2">Mannose-6-phosphate isomerase, cupin superfamily</fullName>
    </submittedName>
</protein>
<keyword evidence="2" id="KW-0413">Isomerase</keyword>
<gene>
    <name evidence="2" type="ORF">SAMN04487936_101495</name>
</gene>
<dbReference type="CDD" id="cd02223">
    <property type="entry name" value="cupin_Bh2720-like"/>
    <property type="match status" value="1"/>
</dbReference>
<dbReference type="InterPro" id="IPR009078">
    <property type="entry name" value="Ferritin-like_SF"/>
</dbReference>
<dbReference type="EMBL" id="FOSB01000001">
    <property type="protein sequence ID" value="SFJ27187.1"/>
    <property type="molecule type" value="Genomic_DNA"/>
</dbReference>
<dbReference type="InterPro" id="IPR013096">
    <property type="entry name" value="Cupin_2"/>
</dbReference>
<reference evidence="3" key="1">
    <citation type="submission" date="2016-10" db="EMBL/GenBank/DDBJ databases">
        <authorList>
            <person name="Varghese N."/>
            <person name="Submissions S."/>
        </authorList>
    </citation>
    <scope>NUCLEOTIDE SEQUENCE [LARGE SCALE GENOMIC DNA]</scope>
    <source>
        <strain evidence="3">CGMCC 1.3704</strain>
    </source>
</reference>
<organism evidence="2 3">
    <name type="scientific">Halobacillus dabanensis</name>
    <dbReference type="NCBI Taxonomy" id="240302"/>
    <lineage>
        <taxon>Bacteria</taxon>
        <taxon>Bacillati</taxon>
        <taxon>Bacillota</taxon>
        <taxon>Bacilli</taxon>
        <taxon>Bacillales</taxon>
        <taxon>Bacillaceae</taxon>
        <taxon>Halobacillus</taxon>
    </lineage>
</organism>
<dbReference type="AlphaFoldDB" id="A0A1I3Q135"/>
<proteinExistence type="predicted"/>